<evidence type="ECO:0000313" key="4">
    <source>
        <dbReference type="EMBL" id="KAD5961449.1"/>
    </source>
</evidence>
<dbReference type="OrthoDB" id="1692319at2759"/>
<accession>A0A5N6P7A5</accession>
<evidence type="ECO:0000256" key="3">
    <source>
        <dbReference type="ARBA" id="ARBA00022679"/>
    </source>
</evidence>
<dbReference type="AlphaFoldDB" id="A0A5N6P7A5"/>
<evidence type="ECO:0000313" key="5">
    <source>
        <dbReference type="Proteomes" id="UP000326396"/>
    </source>
</evidence>
<comment type="caution">
    <text evidence="4">The sequence shown here is derived from an EMBL/GenBank/DDBJ whole genome shotgun (WGS) entry which is preliminary data.</text>
</comment>
<dbReference type="GO" id="GO:0016757">
    <property type="term" value="F:glycosyltransferase activity"/>
    <property type="evidence" value="ECO:0007669"/>
    <property type="project" value="UniProtKB-KW"/>
</dbReference>
<name>A0A5N6P7A5_9ASTR</name>
<dbReference type="Proteomes" id="UP000326396">
    <property type="component" value="Linkage Group LG14"/>
</dbReference>
<evidence type="ECO:0000256" key="1">
    <source>
        <dbReference type="ARBA" id="ARBA00004922"/>
    </source>
</evidence>
<keyword evidence="5" id="KW-1185">Reference proteome</keyword>
<evidence type="ECO:0000256" key="2">
    <source>
        <dbReference type="ARBA" id="ARBA00022676"/>
    </source>
</evidence>
<dbReference type="PANTHER" id="PTHR44835:SF1">
    <property type="entry name" value="PROTEIN O-GLCNAC TRANSFERASE"/>
    <property type="match status" value="1"/>
</dbReference>
<comment type="pathway">
    <text evidence="1">Protein modification; protein glycosylation.</text>
</comment>
<keyword evidence="3" id="KW-0808">Transferase</keyword>
<gene>
    <name evidence="4" type="ORF">E3N88_12922</name>
</gene>
<dbReference type="PANTHER" id="PTHR44835">
    <property type="entry name" value="UDP-N-ACETYLGLUCOSAMINE--PEPTIDE N-ACETYLGLUCOSAMINYLTRANSFERASE SPINDLY-RELATED"/>
    <property type="match status" value="1"/>
</dbReference>
<keyword evidence="2" id="KW-0328">Glycosyltransferase</keyword>
<sequence length="191" mass="20858">MTTTIAPSPNLASRRSNHCDNGYNLLWRNLRFSCDKMALTEKDVCGGKVKCQTENNDGKYGKQSFESFSEAVRLDMQNACALTHCGILYKDEGPLVEAAEKALDTYPSYKATTESMAIVSIDIGTSLKLAAAFGSGLMFVFVSGMRYTNPATNVITSGVFFALVQGGHFMADSSIVFQKIVDPGYEKWTSI</sequence>
<organism evidence="4 5">
    <name type="scientific">Mikania micrantha</name>
    <name type="common">bitter vine</name>
    <dbReference type="NCBI Taxonomy" id="192012"/>
    <lineage>
        <taxon>Eukaryota</taxon>
        <taxon>Viridiplantae</taxon>
        <taxon>Streptophyta</taxon>
        <taxon>Embryophyta</taxon>
        <taxon>Tracheophyta</taxon>
        <taxon>Spermatophyta</taxon>
        <taxon>Magnoliopsida</taxon>
        <taxon>eudicotyledons</taxon>
        <taxon>Gunneridae</taxon>
        <taxon>Pentapetalae</taxon>
        <taxon>asterids</taxon>
        <taxon>campanulids</taxon>
        <taxon>Asterales</taxon>
        <taxon>Asteraceae</taxon>
        <taxon>Asteroideae</taxon>
        <taxon>Heliantheae alliance</taxon>
        <taxon>Eupatorieae</taxon>
        <taxon>Mikania</taxon>
    </lineage>
</organism>
<proteinExistence type="predicted"/>
<dbReference type="EMBL" id="SZYD01000006">
    <property type="protein sequence ID" value="KAD5961449.1"/>
    <property type="molecule type" value="Genomic_DNA"/>
</dbReference>
<dbReference type="InterPro" id="IPR051939">
    <property type="entry name" value="Glycosyltr_41/O-GlcNAc_trsf"/>
</dbReference>
<reference evidence="4 5" key="1">
    <citation type="submission" date="2019-05" db="EMBL/GenBank/DDBJ databases">
        <title>Mikania micrantha, genome provides insights into the molecular mechanism of rapid growth.</title>
        <authorList>
            <person name="Liu B."/>
        </authorList>
    </citation>
    <scope>NUCLEOTIDE SEQUENCE [LARGE SCALE GENOMIC DNA]</scope>
    <source>
        <strain evidence="4">NLD-2019</strain>
        <tissue evidence="4">Leaf</tissue>
    </source>
</reference>
<protein>
    <submittedName>
        <fullName evidence="4">Uncharacterized protein</fullName>
    </submittedName>
</protein>